<proteinExistence type="inferred from homology"/>
<keyword evidence="4" id="KW-0804">Transcription</keyword>
<feature type="domain" description="HTH lysR-type" evidence="5">
    <location>
        <begin position="12"/>
        <end position="69"/>
    </location>
</feature>
<dbReference type="InterPro" id="IPR000847">
    <property type="entry name" value="LysR_HTH_N"/>
</dbReference>
<dbReference type="PANTHER" id="PTHR30126">
    <property type="entry name" value="HTH-TYPE TRANSCRIPTIONAL REGULATOR"/>
    <property type="match status" value="1"/>
</dbReference>
<evidence type="ECO:0000256" key="4">
    <source>
        <dbReference type="ARBA" id="ARBA00023163"/>
    </source>
</evidence>
<dbReference type="InterPro" id="IPR005119">
    <property type="entry name" value="LysR_subst-bd"/>
</dbReference>
<keyword evidence="7" id="KW-1185">Reference proteome</keyword>
<dbReference type="PROSITE" id="PS50931">
    <property type="entry name" value="HTH_LYSR"/>
    <property type="match status" value="1"/>
</dbReference>
<reference evidence="6" key="1">
    <citation type="submission" date="2022-11" db="EMBL/GenBank/DDBJ databases">
        <title>Parathalassolutuus dongxingensis gen. nov., sp. nov., a novel member of family Oceanospirillaceae isolated from a coastal shrimp pond in Guangxi, China.</title>
        <authorList>
            <person name="Chen H."/>
        </authorList>
    </citation>
    <scope>NUCLEOTIDE SEQUENCE</scope>
    <source>
        <strain evidence="6">G-43</strain>
    </source>
</reference>
<evidence type="ECO:0000256" key="2">
    <source>
        <dbReference type="ARBA" id="ARBA00023015"/>
    </source>
</evidence>
<dbReference type="GO" id="GO:0003700">
    <property type="term" value="F:DNA-binding transcription factor activity"/>
    <property type="evidence" value="ECO:0007669"/>
    <property type="project" value="InterPro"/>
</dbReference>
<organism evidence="6 7">
    <name type="scientific">Parathalassolituus penaei</name>
    <dbReference type="NCBI Taxonomy" id="2997323"/>
    <lineage>
        <taxon>Bacteria</taxon>
        <taxon>Pseudomonadati</taxon>
        <taxon>Pseudomonadota</taxon>
        <taxon>Gammaproteobacteria</taxon>
        <taxon>Oceanospirillales</taxon>
        <taxon>Oceanospirillaceae</taxon>
        <taxon>Parathalassolituus</taxon>
    </lineage>
</organism>
<dbReference type="Gene3D" id="3.40.190.290">
    <property type="match status" value="1"/>
</dbReference>
<evidence type="ECO:0000313" key="7">
    <source>
        <dbReference type="Proteomes" id="UP001150830"/>
    </source>
</evidence>
<comment type="caution">
    <text evidence="6">The sequence shown here is derived from an EMBL/GenBank/DDBJ whole genome shotgun (WGS) entry which is preliminary data.</text>
</comment>
<evidence type="ECO:0000256" key="3">
    <source>
        <dbReference type="ARBA" id="ARBA00023125"/>
    </source>
</evidence>
<dbReference type="GO" id="GO:0000976">
    <property type="term" value="F:transcription cis-regulatory region binding"/>
    <property type="evidence" value="ECO:0007669"/>
    <property type="project" value="TreeGrafter"/>
</dbReference>
<dbReference type="InterPro" id="IPR036388">
    <property type="entry name" value="WH-like_DNA-bd_sf"/>
</dbReference>
<comment type="similarity">
    <text evidence="1">Belongs to the LysR transcriptional regulatory family.</text>
</comment>
<dbReference type="PRINTS" id="PR00039">
    <property type="entry name" value="HTHLYSR"/>
</dbReference>
<evidence type="ECO:0000259" key="5">
    <source>
        <dbReference type="PROSITE" id="PS50931"/>
    </source>
</evidence>
<accession>A0A9X3IT84</accession>
<dbReference type="Pfam" id="PF03466">
    <property type="entry name" value="LysR_substrate"/>
    <property type="match status" value="1"/>
</dbReference>
<protein>
    <submittedName>
        <fullName evidence="6">LysR family transcriptional regulator</fullName>
    </submittedName>
</protein>
<evidence type="ECO:0000313" key="6">
    <source>
        <dbReference type="EMBL" id="MCY0967222.1"/>
    </source>
</evidence>
<dbReference type="PANTHER" id="PTHR30126:SF5">
    <property type="entry name" value="HTH-TYPE TRANSCRIPTIONAL ACTIVATOR CMPR"/>
    <property type="match status" value="1"/>
</dbReference>
<dbReference type="RefSeq" id="WP_283175425.1">
    <property type="nucleotide sequence ID" value="NZ_JAPNOA010000059.1"/>
</dbReference>
<dbReference type="Proteomes" id="UP001150830">
    <property type="component" value="Unassembled WGS sequence"/>
</dbReference>
<gene>
    <name evidence="6" type="ORF">OUO13_18750</name>
</gene>
<keyword evidence="2" id="KW-0805">Transcription regulation</keyword>
<sequence>MPITVQKLASRLSFRQLQVFSRVYELRSYSKAGDELGLTQPAVSSQIRQIEETINQPLFEYVGRRLYTTAAAERLAATITVIFDQLESLQEDLSHLQGQVSGELNIAAVNTAQCVLPYLLRGFMNQYPLVSVNVRVVNRARAIQRLSDNADHLVVMGMVPSEKPFASLPFLDNELVPLVAPGHPLLRREDVTVEDFLASRLLIREPGSGTRLALEVHCQMSRQRLEPFMQIDSNDGLKHAVMAGLGVAVLPKLSVLAELQTGALRTLHLPGFPLRRSWCLVYPLSKHPNPVMRAFIDYVRANILNFEVFFRDMAGTPLANYP</sequence>
<dbReference type="EMBL" id="JAPNOA010000059">
    <property type="protein sequence ID" value="MCY0967222.1"/>
    <property type="molecule type" value="Genomic_DNA"/>
</dbReference>
<dbReference type="Pfam" id="PF00126">
    <property type="entry name" value="HTH_1"/>
    <property type="match status" value="1"/>
</dbReference>
<keyword evidence="3" id="KW-0238">DNA-binding</keyword>
<dbReference type="Gene3D" id="1.10.10.10">
    <property type="entry name" value="Winged helix-like DNA-binding domain superfamily/Winged helix DNA-binding domain"/>
    <property type="match status" value="1"/>
</dbReference>
<name>A0A9X3IT84_9GAMM</name>
<dbReference type="InterPro" id="IPR036390">
    <property type="entry name" value="WH_DNA-bd_sf"/>
</dbReference>
<dbReference type="SUPFAM" id="SSF53850">
    <property type="entry name" value="Periplasmic binding protein-like II"/>
    <property type="match status" value="1"/>
</dbReference>
<dbReference type="AlphaFoldDB" id="A0A9X3IT84"/>
<dbReference type="SUPFAM" id="SSF46785">
    <property type="entry name" value="Winged helix' DNA-binding domain"/>
    <property type="match status" value="1"/>
</dbReference>
<evidence type="ECO:0000256" key="1">
    <source>
        <dbReference type="ARBA" id="ARBA00009437"/>
    </source>
</evidence>